<keyword evidence="3" id="KW-1185">Reference proteome</keyword>
<sequence length="639" mass="69169">MALTYQAAVEKTITAGEQIHQIVNGTATEEVIVEDGSKVPSVRKALLDNFYFKDPISWQVGQTETVFNQLRQFTDGSWWYAPSATTSNPVSMGVSPVGDLLWRIYDFDAIGKLEPRIDEALRRSYSEAGYTLVQGSFEQGGTITNNKDVLLYNANGEAYTWSGGYPKIVSPGTNPSLAGSAYISRAPETLRKVSFDLFGATDSPFTPSSERLKIVCGGGVEYPGKLFVLTQGGGGNGVLIRLFNGNIAAPSLPSNSENGSWALWRTGVVSAIEYAWVYKKPSVVTGSWTESNVTYSAVDIYSEPMLGSYKPLKRMSSSVSGSGVGAGNELQFNVNVGIDGAIRVGFMGTATAPLNQQIKIDGVVVATVSLRTPTSSIVYHDIKAAPGPRVVTITHTELSTNLNVIGVNFLSINDLKHWNVDVDSWAAYTRSPGYVTNEGAAEYAIRAKNGANNWAGSYHGGEYERASPEFSVDHRLITPSDSLVAIGRRFSILQQTQLRWASTLESLDMDSLTIFCDGSVFMQCAISNANLIAHTAYLGMNTTSPAYDSAIGSKYYDNATTDGESYVFGPCQQVTQIERATGRLVYTRFSRPPLLDNSFGGPTVSFAAGAYAKLYSGFIRNASTKLPTDFSFAFQRAYL</sequence>
<dbReference type="EMBL" id="MK813938">
    <property type="protein sequence ID" value="QEG08325.1"/>
    <property type="molecule type" value="Genomic_DNA"/>
</dbReference>
<dbReference type="KEGG" id="vg:55616778"/>
<dbReference type="RefSeq" id="YP_009846410.1">
    <property type="nucleotide sequence ID" value="NC_048770.1"/>
</dbReference>
<dbReference type="Pfam" id="PF26208">
    <property type="entry name" value="Phage_phiTE_241_N"/>
    <property type="match status" value="1"/>
</dbReference>
<accession>A0A5B9N685</accession>
<dbReference type="InterPro" id="IPR058969">
    <property type="entry name" value="Phage_phiTE_241_N"/>
</dbReference>
<gene>
    <name evidence="2" type="primary">2L372X_072</name>
</gene>
<evidence type="ECO:0000259" key="1">
    <source>
        <dbReference type="Pfam" id="PF26208"/>
    </source>
</evidence>
<evidence type="ECO:0000313" key="3">
    <source>
        <dbReference type="Proteomes" id="UP000323400"/>
    </source>
</evidence>
<organism evidence="2 3">
    <name type="scientific">Aeromonas phage 2L372X</name>
    <dbReference type="NCBI Taxonomy" id="2588515"/>
    <lineage>
        <taxon>Viruses</taxon>
        <taxon>Duplodnaviria</taxon>
        <taxon>Heunggongvirae</taxon>
        <taxon>Uroviricota</taxon>
        <taxon>Caudoviricetes</taxon>
        <taxon>Plateaulakevirus</taxon>
        <taxon>Plateaulakevirus pv2L372X</taxon>
    </lineage>
</organism>
<reference evidence="2 3" key="1">
    <citation type="submission" date="2019-04" db="EMBL/GenBank/DDBJ databases">
        <title>Nine Novel Phages from a Plateau Lake in Southwest China Provide Insights into Aeromonas Phage Diversity.</title>
        <authorList>
            <person name="Xiao W."/>
            <person name="Bai M."/>
            <person name="Wang Y."/>
            <person name="Cui X."/>
        </authorList>
    </citation>
    <scope>NUCLEOTIDE SEQUENCE [LARGE SCALE GENOMIC DNA]</scope>
</reference>
<protein>
    <recommendedName>
        <fullName evidence="1">Putative phage tail fibre N-terminal domain-containing protein</fullName>
    </recommendedName>
</protein>
<name>A0A5B9N685_9CAUD</name>
<dbReference type="Gene3D" id="2.10.10.80">
    <property type="match status" value="1"/>
</dbReference>
<evidence type="ECO:0000313" key="2">
    <source>
        <dbReference type="EMBL" id="QEG08325.1"/>
    </source>
</evidence>
<dbReference type="GeneID" id="55616778"/>
<feature type="domain" description="Putative phage tail fibre N-terminal" evidence="1">
    <location>
        <begin position="4"/>
        <end position="105"/>
    </location>
</feature>
<dbReference type="Proteomes" id="UP000323400">
    <property type="component" value="Segment"/>
</dbReference>
<proteinExistence type="predicted"/>